<proteinExistence type="predicted"/>
<protein>
    <submittedName>
        <fullName evidence="2">Uncharacterized protein LOC106537516</fullName>
    </submittedName>
</protein>
<dbReference type="RefSeq" id="XP_013907147.1">
    <property type="nucleotide sequence ID" value="XM_014051672.1"/>
</dbReference>
<dbReference type="Proteomes" id="UP000504617">
    <property type="component" value="Unplaced"/>
</dbReference>
<reference evidence="2" key="1">
    <citation type="submission" date="2025-08" db="UniProtKB">
        <authorList>
            <consortium name="RefSeq"/>
        </authorList>
    </citation>
    <scope>IDENTIFICATION</scope>
</reference>
<dbReference type="AlphaFoldDB" id="A0A6I9X064"/>
<name>A0A6I9X064_9SAUR</name>
<gene>
    <name evidence="2" type="primary">LOC106537516</name>
</gene>
<dbReference type="InterPro" id="IPR043502">
    <property type="entry name" value="DNA/RNA_pol_sf"/>
</dbReference>
<dbReference type="OrthoDB" id="10068174at2759"/>
<dbReference type="PANTHER" id="PTHR33050:SF7">
    <property type="entry name" value="RIBONUCLEASE H"/>
    <property type="match status" value="1"/>
</dbReference>
<sequence>MLFRRHNHSLSHHQAGTPRCFSNCADPAVPWLLCQHGEEPVPAIQHLGAVIDSTSCQVFLSPDRLSNLRRRVKHCSLARSVPIIQLSQLLGIMISCLGVVPWARLHARELQWFLLPVQRARNSNSLRRVRLPRKVIRSLAWWRSKAVRKGCLFKEPERLVVTTDASLLGWGAHCQGHLAQGRWTQREAAHSINWLELRAARLALRKFASLVRGAHVLLMTDNVATKAHINRQGGTRSKALMLEAEALGRWAERHLASLSADHISGVSNREADWLSRQRIDHSEWRLHPDLFQQIVRRFGKPQVDLFATHSNTQLP</sequence>
<dbReference type="CDD" id="cd09275">
    <property type="entry name" value="RNase_HI_RT_DIRS1"/>
    <property type="match status" value="1"/>
</dbReference>
<dbReference type="KEGG" id="tsr:106537516"/>
<evidence type="ECO:0000313" key="2">
    <source>
        <dbReference type="RefSeq" id="XP_013907147.1"/>
    </source>
</evidence>
<dbReference type="SUPFAM" id="SSF56672">
    <property type="entry name" value="DNA/RNA polymerases"/>
    <property type="match status" value="1"/>
</dbReference>
<organism evidence="1 2">
    <name type="scientific">Thamnophis sirtalis</name>
    <dbReference type="NCBI Taxonomy" id="35019"/>
    <lineage>
        <taxon>Eukaryota</taxon>
        <taxon>Metazoa</taxon>
        <taxon>Chordata</taxon>
        <taxon>Craniata</taxon>
        <taxon>Vertebrata</taxon>
        <taxon>Euteleostomi</taxon>
        <taxon>Lepidosauria</taxon>
        <taxon>Squamata</taxon>
        <taxon>Bifurcata</taxon>
        <taxon>Unidentata</taxon>
        <taxon>Episquamata</taxon>
        <taxon>Toxicofera</taxon>
        <taxon>Serpentes</taxon>
        <taxon>Colubroidea</taxon>
        <taxon>Colubridae</taxon>
        <taxon>Natricinae</taxon>
        <taxon>Thamnophis</taxon>
    </lineage>
</organism>
<keyword evidence="1" id="KW-1185">Reference proteome</keyword>
<accession>A0A6I9X064</accession>
<dbReference type="InterPro" id="IPR052055">
    <property type="entry name" value="Hepadnavirus_pol/RT"/>
</dbReference>
<dbReference type="GeneID" id="106537516"/>
<dbReference type="PANTHER" id="PTHR33050">
    <property type="entry name" value="REVERSE TRANSCRIPTASE DOMAIN-CONTAINING PROTEIN"/>
    <property type="match status" value="1"/>
</dbReference>
<evidence type="ECO:0000313" key="1">
    <source>
        <dbReference type="Proteomes" id="UP000504617"/>
    </source>
</evidence>